<dbReference type="EMBL" id="FNDK01000006">
    <property type="protein sequence ID" value="SDH51665.1"/>
    <property type="molecule type" value="Genomic_DNA"/>
</dbReference>
<proteinExistence type="predicted"/>
<evidence type="ECO:0000256" key="3">
    <source>
        <dbReference type="ARBA" id="ARBA00022777"/>
    </source>
</evidence>
<protein>
    <submittedName>
        <fullName evidence="6">Uncharacterized membrane-anchored protein</fullName>
    </submittedName>
</protein>
<evidence type="ECO:0000313" key="6">
    <source>
        <dbReference type="EMBL" id="SDH51665.1"/>
    </source>
</evidence>
<dbReference type="NCBIfam" id="NF040608">
    <property type="entry name" value="division_SteA"/>
    <property type="match status" value="1"/>
</dbReference>
<keyword evidence="3" id="KW-0418">Kinase</keyword>
<dbReference type="Pfam" id="PF04263">
    <property type="entry name" value="TPK_catalytic"/>
    <property type="match status" value="1"/>
</dbReference>
<dbReference type="InterPro" id="IPR047795">
    <property type="entry name" value="Put_SteA-like"/>
</dbReference>
<dbReference type="AlphaFoldDB" id="A0A1G8D1M6"/>
<dbReference type="STRING" id="568899.SAMN05192534_106159"/>
<organism evidence="6 7">
    <name type="scientific">Alteribacillus persepolensis</name>
    <dbReference type="NCBI Taxonomy" id="568899"/>
    <lineage>
        <taxon>Bacteria</taxon>
        <taxon>Bacillati</taxon>
        <taxon>Bacillota</taxon>
        <taxon>Bacilli</taxon>
        <taxon>Bacillales</taxon>
        <taxon>Bacillaceae</taxon>
        <taxon>Alteribacillus</taxon>
    </lineage>
</organism>
<dbReference type="Gene3D" id="3.40.50.10240">
    <property type="entry name" value="Thiamin pyrophosphokinase, catalytic domain"/>
    <property type="match status" value="1"/>
</dbReference>
<dbReference type="SUPFAM" id="SSF63999">
    <property type="entry name" value="Thiamin pyrophosphokinase, catalytic domain"/>
    <property type="match status" value="1"/>
</dbReference>
<dbReference type="Proteomes" id="UP000199163">
    <property type="component" value="Unassembled WGS sequence"/>
</dbReference>
<keyword evidence="4" id="KW-0067">ATP-binding</keyword>
<dbReference type="RefSeq" id="WP_091272534.1">
    <property type="nucleotide sequence ID" value="NZ_FNDK01000006.1"/>
</dbReference>
<keyword evidence="2" id="KW-0547">Nucleotide-binding</keyword>
<dbReference type="GO" id="GO:0004788">
    <property type="term" value="F:thiamine diphosphokinase activity"/>
    <property type="evidence" value="ECO:0007669"/>
    <property type="project" value="InterPro"/>
</dbReference>
<keyword evidence="7" id="KW-1185">Reference proteome</keyword>
<dbReference type="GO" id="GO:0005524">
    <property type="term" value="F:ATP binding"/>
    <property type="evidence" value="ECO:0007669"/>
    <property type="project" value="UniProtKB-KW"/>
</dbReference>
<dbReference type="InterPro" id="IPR036759">
    <property type="entry name" value="TPK_catalytic_sf"/>
</dbReference>
<dbReference type="OrthoDB" id="9804377at2"/>
<dbReference type="GO" id="GO:0016301">
    <property type="term" value="F:kinase activity"/>
    <property type="evidence" value="ECO:0007669"/>
    <property type="project" value="UniProtKB-KW"/>
</dbReference>
<reference evidence="6 7" key="1">
    <citation type="submission" date="2016-10" db="EMBL/GenBank/DDBJ databases">
        <authorList>
            <person name="de Groot N.N."/>
        </authorList>
    </citation>
    <scope>NUCLEOTIDE SEQUENCE [LARGE SCALE GENOMIC DNA]</scope>
    <source>
        <strain evidence="6 7">DSM 21632</strain>
    </source>
</reference>
<accession>A0A1G8D1M6</accession>
<evidence type="ECO:0000313" key="7">
    <source>
        <dbReference type="Proteomes" id="UP000199163"/>
    </source>
</evidence>
<evidence type="ECO:0000256" key="1">
    <source>
        <dbReference type="ARBA" id="ARBA00022679"/>
    </source>
</evidence>
<feature type="domain" description="Thiamin pyrophosphokinase catalytic" evidence="5">
    <location>
        <begin position="201"/>
        <end position="236"/>
    </location>
</feature>
<sequence length="370" mass="41615">MSTLKGKAYFHEKTKTLAQHIPRQQIAVIKHEDIDPIAADSLIQKRVKAVVNLKQSMSGAFFHEGVKRLLEHGVRVFDVKNSSNAGPWLENRDVFIEHDVLYADYGGKKYVVGELKEYDLSFVKLLEEKGRGNLALRFEQFGTNSISYAKEDLSHLLECWSNWEEGSAFRNQDVLIVIRGTDYEKDLDCIQRYFAHKTGNTVLIAVDGAANTMVEKGLPPDYIIGDMDSVASDILHSGAQLIVHEGMKGNSPGMKRVKEHQLRADTVRFIGLSEDAAMAFALKQGAKRIYLVGGHRDMEEYLSKGRKGMGSSLLMKMLAGSKIVDLKGIHYFYQHTGKSSALLWQLKKIYYSLPFLRSAKSGKEVREIKA</sequence>
<dbReference type="GO" id="GO:0009229">
    <property type="term" value="P:thiamine diphosphate biosynthetic process"/>
    <property type="evidence" value="ECO:0007669"/>
    <property type="project" value="InterPro"/>
</dbReference>
<evidence type="ECO:0000256" key="4">
    <source>
        <dbReference type="ARBA" id="ARBA00022840"/>
    </source>
</evidence>
<evidence type="ECO:0000259" key="5">
    <source>
        <dbReference type="Pfam" id="PF04263"/>
    </source>
</evidence>
<name>A0A1G8D1M6_9BACI</name>
<dbReference type="InterPro" id="IPR007371">
    <property type="entry name" value="TPK_catalytic"/>
</dbReference>
<evidence type="ECO:0000256" key="2">
    <source>
        <dbReference type="ARBA" id="ARBA00022741"/>
    </source>
</evidence>
<gene>
    <name evidence="6" type="ORF">SAMN05192534_106159</name>
</gene>
<keyword evidence="1" id="KW-0808">Transferase</keyword>